<dbReference type="EMBL" id="KV425943">
    <property type="protein sequence ID" value="KZV96418.1"/>
    <property type="molecule type" value="Genomic_DNA"/>
</dbReference>
<organism evidence="1 2">
    <name type="scientific">Exidia glandulosa HHB12029</name>
    <dbReference type="NCBI Taxonomy" id="1314781"/>
    <lineage>
        <taxon>Eukaryota</taxon>
        <taxon>Fungi</taxon>
        <taxon>Dikarya</taxon>
        <taxon>Basidiomycota</taxon>
        <taxon>Agaricomycotina</taxon>
        <taxon>Agaricomycetes</taxon>
        <taxon>Auriculariales</taxon>
        <taxon>Exidiaceae</taxon>
        <taxon>Exidia</taxon>
    </lineage>
</organism>
<evidence type="ECO:0008006" key="3">
    <source>
        <dbReference type="Google" id="ProtNLM"/>
    </source>
</evidence>
<reference evidence="1 2" key="1">
    <citation type="journal article" date="2016" name="Mol. Biol. Evol.">
        <title>Comparative Genomics of Early-Diverging Mushroom-Forming Fungi Provides Insights into the Origins of Lignocellulose Decay Capabilities.</title>
        <authorList>
            <person name="Nagy L.G."/>
            <person name="Riley R."/>
            <person name="Tritt A."/>
            <person name="Adam C."/>
            <person name="Daum C."/>
            <person name="Floudas D."/>
            <person name="Sun H."/>
            <person name="Yadav J.S."/>
            <person name="Pangilinan J."/>
            <person name="Larsson K.H."/>
            <person name="Matsuura K."/>
            <person name="Barry K."/>
            <person name="Labutti K."/>
            <person name="Kuo R."/>
            <person name="Ohm R.A."/>
            <person name="Bhattacharya S.S."/>
            <person name="Shirouzu T."/>
            <person name="Yoshinaga Y."/>
            <person name="Martin F.M."/>
            <person name="Grigoriev I.V."/>
            <person name="Hibbett D.S."/>
        </authorList>
    </citation>
    <scope>NUCLEOTIDE SEQUENCE [LARGE SCALE GENOMIC DNA]</scope>
    <source>
        <strain evidence="1 2">HHB12029</strain>
    </source>
</reference>
<accession>A0A165KJ96</accession>
<keyword evidence="2" id="KW-1185">Reference proteome</keyword>
<gene>
    <name evidence="1" type="ORF">EXIGLDRAFT_747661</name>
</gene>
<proteinExistence type="predicted"/>
<protein>
    <recommendedName>
        <fullName evidence="3">Ubiquitin 3 binding protein But2 C-terminal domain-containing protein</fullName>
    </recommendedName>
</protein>
<dbReference type="InParanoid" id="A0A165KJ96"/>
<dbReference type="OrthoDB" id="2930273at2759"/>
<name>A0A165KJ96_EXIGL</name>
<evidence type="ECO:0000313" key="1">
    <source>
        <dbReference type="EMBL" id="KZV96418.1"/>
    </source>
</evidence>
<dbReference type="AlphaFoldDB" id="A0A165KJ96"/>
<sequence>MEGRSRQQSLGVQLPLSFTGSMSTETGSRYVSLTCDLQVAQPEEGRLFSRATRFLLYACAFSIFCSWMNLSTLQYRDAFSSYATEPSPSRRGNVYLGLENVKWERDLCRKRPYTYPTGYSVFHGDNVKNREVIHGHMDEVLLAFGGEVSALIAFYIPDFGLENCTISFRSVLPFHPPGPASTLHDHDERDMAMIRPGFFDSTTSLLVEPSSTLDIYVLATDASVIGRRLVGRLPLGDLGIDDRVSTQSFWCPNSEQLYIQAQCLGACEVRFGLQAMTTATSIYDFVNKTGFVITQHEHVHCS</sequence>
<dbReference type="Proteomes" id="UP000077266">
    <property type="component" value="Unassembled WGS sequence"/>
</dbReference>
<evidence type="ECO:0000313" key="2">
    <source>
        <dbReference type="Proteomes" id="UP000077266"/>
    </source>
</evidence>